<feature type="active site" evidence="1">
    <location>
        <position position="209"/>
    </location>
</feature>
<organism evidence="4 5">
    <name type="scientific">Gloeobacter violaceus (strain ATCC 29082 / PCC 7421)</name>
    <dbReference type="NCBI Taxonomy" id="251221"/>
    <lineage>
        <taxon>Bacteria</taxon>
        <taxon>Bacillati</taxon>
        <taxon>Cyanobacteriota</taxon>
        <taxon>Cyanophyceae</taxon>
        <taxon>Gloeobacterales</taxon>
        <taxon>Gloeobacteraceae</taxon>
        <taxon>Gloeobacter</taxon>
    </lineage>
</organism>
<evidence type="ECO:0000313" key="5">
    <source>
        <dbReference type="Proteomes" id="UP000000557"/>
    </source>
</evidence>
<evidence type="ECO:0000256" key="1">
    <source>
        <dbReference type="PIRSR" id="PIRSR640198-1"/>
    </source>
</evidence>
<feature type="domain" description="Fido" evidence="3">
    <location>
        <begin position="116"/>
        <end position="286"/>
    </location>
</feature>
<reference evidence="4 5" key="1">
    <citation type="journal article" date="2003" name="DNA Res.">
        <title>Complete genome structure of Gloeobacter violaceus PCC 7421, a cyanobacterium that lacks thylakoids.</title>
        <authorList>
            <person name="Nakamura Y."/>
            <person name="Kaneko T."/>
            <person name="Sato S."/>
            <person name="Mimuro M."/>
            <person name="Miyashita H."/>
            <person name="Tsuchiya T."/>
            <person name="Sasamoto S."/>
            <person name="Watanabe A."/>
            <person name="Kawashima K."/>
            <person name="Kishida Y."/>
            <person name="Kiyokawa C."/>
            <person name="Kohara M."/>
            <person name="Matsumoto M."/>
            <person name="Matsuno A."/>
            <person name="Nakazaki N."/>
            <person name="Shimpo S."/>
            <person name="Takeuchi C."/>
            <person name="Yamada M."/>
            <person name="Tabata S."/>
        </authorList>
    </citation>
    <scope>NUCLEOTIDE SEQUENCE [LARGE SCALE GENOMIC DNA]</scope>
    <source>
        <strain evidence="5">ATCC 29082 / PCC 7421</strain>
    </source>
</reference>
<dbReference type="AlphaFoldDB" id="Q7NGI4"/>
<dbReference type="HOGENOM" id="CLU_666714_0_0_3"/>
<feature type="binding site" evidence="2">
    <location>
        <begin position="162"/>
        <end position="165"/>
    </location>
    <ligand>
        <name>ATP</name>
        <dbReference type="ChEBI" id="CHEBI:30616"/>
    </ligand>
</feature>
<reference evidence="4 5" key="2">
    <citation type="journal article" date="2003" name="DNA Res.">
        <title>Complete genome structure of Gloeobacter violaceus PCC 7421, a cyanobacterium that lacks thylakoids (supplement).</title>
        <authorList>
            <person name="Nakamura Y."/>
            <person name="Kaneko T."/>
            <person name="Sato S."/>
            <person name="Mimuro M."/>
            <person name="Miyashita H."/>
            <person name="Tsuchiya T."/>
            <person name="Sasamoto S."/>
            <person name="Watanabe A."/>
            <person name="Kawashima K."/>
            <person name="Kishida Y."/>
            <person name="Kiyokawa C."/>
            <person name="Kohara M."/>
            <person name="Matsumoto M."/>
            <person name="Matsuno A."/>
            <person name="Nakazaki N."/>
            <person name="Shimpo S."/>
            <person name="Takeuchi C."/>
            <person name="Yamada M."/>
            <person name="Tabata S."/>
        </authorList>
    </citation>
    <scope>NUCLEOTIDE SEQUENCE [LARGE SCALE GENOMIC DNA]</scope>
    <source>
        <strain evidence="5">ATCC 29082 / PCC 7421</strain>
    </source>
</reference>
<keyword evidence="2" id="KW-0547">Nucleotide-binding</keyword>
<keyword evidence="2" id="KW-0067">ATP-binding</keyword>
<gene>
    <name evidence="4" type="ordered locus">glr3185</name>
</gene>
<dbReference type="PATRIC" id="fig|251221.4.peg.3214"/>
<evidence type="ECO:0000256" key="2">
    <source>
        <dbReference type="PIRSR" id="PIRSR640198-2"/>
    </source>
</evidence>
<proteinExistence type="predicted"/>
<name>Q7NGI4_GLOVI</name>
<dbReference type="InterPro" id="IPR040198">
    <property type="entry name" value="Fido_containing"/>
</dbReference>
<evidence type="ECO:0000259" key="3">
    <source>
        <dbReference type="PROSITE" id="PS51459"/>
    </source>
</evidence>
<dbReference type="eggNOG" id="COG3177">
    <property type="taxonomic scope" value="Bacteria"/>
</dbReference>
<sequence>MATWPVELMEPMRVSEGRDGGRFVELAARLQKLDTAFEASVPQSIRAALADLVRSMNCYYSNLIEGHNTRPRDIDRALAQDYSDEPAKRELQEEAKAHIEVQRLIDRGEMPAVPVTAAEWLYWCHREFYERIGAEFRVLKNQSGKVIGRVTPGELRTVEISVGAHQPPPAADLPRFLARFHEAYQPDPERPIHGLLALGASHHRLLWIHPFTDGNGRVARLFSHAYLQALGLCKDSLWSVSRGLARKRNRYRNLLAHADADRRSDLDGRGHLSEIALLDFSNFFLQEVAIDQVEFMQGLMQTNSLRERVLAYVRADMAQKKLPSGSDRLINHALTYGSLARGEAATISGYSDRQAREAVAALSGKGLLASDSPRGKQVRLNFSASLAEAWFPELFAAGAAESAEDP</sequence>
<protein>
    <submittedName>
        <fullName evidence="4">Glr3185 protein</fullName>
    </submittedName>
</protein>
<dbReference type="InterPro" id="IPR003812">
    <property type="entry name" value="Fido"/>
</dbReference>
<dbReference type="SUPFAM" id="SSF140931">
    <property type="entry name" value="Fic-like"/>
    <property type="match status" value="1"/>
</dbReference>
<dbReference type="Pfam" id="PF02661">
    <property type="entry name" value="Fic"/>
    <property type="match status" value="1"/>
</dbReference>
<dbReference type="EnsemblBacteria" id="BAC91126">
    <property type="protein sequence ID" value="BAC91126"/>
    <property type="gene ID" value="BAC91126"/>
</dbReference>
<dbReference type="KEGG" id="gvi:glr3185"/>
<dbReference type="Proteomes" id="UP000000557">
    <property type="component" value="Chromosome"/>
</dbReference>
<accession>Q7NGI4</accession>
<keyword evidence="5" id="KW-1185">Reference proteome</keyword>
<dbReference type="PANTHER" id="PTHR13504">
    <property type="entry name" value="FIDO DOMAIN-CONTAINING PROTEIN DDB_G0283145"/>
    <property type="match status" value="1"/>
</dbReference>
<dbReference type="PANTHER" id="PTHR13504:SF38">
    <property type="entry name" value="FIDO DOMAIN-CONTAINING PROTEIN"/>
    <property type="match status" value="1"/>
</dbReference>
<dbReference type="GO" id="GO:0005524">
    <property type="term" value="F:ATP binding"/>
    <property type="evidence" value="ECO:0007669"/>
    <property type="project" value="UniProtKB-KW"/>
</dbReference>
<feature type="binding site" evidence="2">
    <location>
        <begin position="213"/>
        <end position="220"/>
    </location>
    <ligand>
        <name>ATP</name>
        <dbReference type="ChEBI" id="CHEBI:30616"/>
    </ligand>
</feature>
<dbReference type="RefSeq" id="WP_011143177.1">
    <property type="nucleotide sequence ID" value="NC_005125.1"/>
</dbReference>
<dbReference type="Gene3D" id="1.10.3290.10">
    <property type="entry name" value="Fido-like domain"/>
    <property type="match status" value="1"/>
</dbReference>
<dbReference type="OrthoDB" id="9813719at2"/>
<dbReference type="InParanoid" id="Q7NGI4"/>
<dbReference type="PROSITE" id="PS51459">
    <property type="entry name" value="FIDO"/>
    <property type="match status" value="1"/>
</dbReference>
<dbReference type="STRING" id="251221.gene:10760693"/>
<dbReference type="EMBL" id="BA000045">
    <property type="protein sequence ID" value="BAC91126.1"/>
    <property type="molecule type" value="Genomic_DNA"/>
</dbReference>
<dbReference type="InterPro" id="IPR036597">
    <property type="entry name" value="Fido-like_dom_sf"/>
</dbReference>
<evidence type="ECO:0000313" key="4">
    <source>
        <dbReference type="EMBL" id="BAC91126.1"/>
    </source>
</evidence>